<evidence type="ECO:0000313" key="2">
    <source>
        <dbReference type="Proteomes" id="UP000017469"/>
    </source>
</evidence>
<sequence>MLKLVTQLFLLGRCIKKLVQDQDAVKQVAQKGYKIIKVGQRILV</sequence>
<dbReference type="EMBL" id="CP006812">
    <property type="protein sequence ID" value="AGY82784.1"/>
    <property type="molecule type" value="Genomic_DNA"/>
</dbReference>
<dbReference type="KEGG" id="caw:Q783_04060"/>
<proteinExistence type="predicted"/>
<accession>U5SBW9</accession>
<evidence type="ECO:0000313" key="1">
    <source>
        <dbReference type="EMBL" id="AGY82784.1"/>
    </source>
</evidence>
<gene>
    <name evidence="1" type="ORF">Q783_04060</name>
</gene>
<reference evidence="1 2" key="1">
    <citation type="journal article" date="2013" name="Genome Announc.">
        <title>Complete Genome Sequence of Carnobacterium gilichinskyi Strain WN1359T (DSM 27470T).</title>
        <authorList>
            <person name="Leonard M.T."/>
            <person name="Panayotova N."/>
            <person name="Farmerie W.G."/>
            <person name="Triplett E.W."/>
            <person name="Nicholson W.L."/>
        </authorList>
    </citation>
    <scope>NUCLEOTIDE SEQUENCE [LARGE SCALE GENOMIC DNA]</scope>
    <source>
        <strain evidence="1 2">WN1359</strain>
    </source>
</reference>
<protein>
    <submittedName>
        <fullName evidence="1">Uncharacterized protein</fullName>
    </submittedName>
</protein>
<dbReference type="HOGENOM" id="CLU_3213986_0_0_9"/>
<organism evidence="1 2">
    <name type="scientific">Carnobacterium inhibens subsp. gilichinskyi</name>
    <dbReference type="NCBI Taxonomy" id="1266845"/>
    <lineage>
        <taxon>Bacteria</taxon>
        <taxon>Bacillati</taxon>
        <taxon>Bacillota</taxon>
        <taxon>Bacilli</taxon>
        <taxon>Lactobacillales</taxon>
        <taxon>Carnobacteriaceae</taxon>
        <taxon>Carnobacterium</taxon>
    </lineage>
</organism>
<dbReference type="AlphaFoldDB" id="U5SBW9"/>
<name>U5SBW9_9LACT</name>
<dbReference type="Proteomes" id="UP000017469">
    <property type="component" value="Chromosome"/>
</dbReference>
<dbReference type="STRING" id="1266845.Q783_04060"/>